<proteinExistence type="predicted"/>
<reference evidence="1 2" key="1">
    <citation type="journal article" date="2014" name="BMC Genomics">
        <title>Comparative genome sequencing reveals chemotype-specific gene clusters in the toxigenic black mold Stachybotrys.</title>
        <authorList>
            <person name="Semeiks J."/>
            <person name="Borek D."/>
            <person name="Otwinowski Z."/>
            <person name="Grishin N.V."/>
        </authorList>
    </citation>
    <scope>NUCLEOTIDE SEQUENCE [LARGE SCALE GENOMIC DNA]</scope>
    <source>
        <strain evidence="2">CBS 109288 / IBT 7711</strain>
    </source>
</reference>
<gene>
    <name evidence="1" type="ORF">S7711_10294</name>
</gene>
<dbReference type="HOGENOM" id="CLU_222302_1_0_1"/>
<evidence type="ECO:0000313" key="2">
    <source>
        <dbReference type="Proteomes" id="UP000028045"/>
    </source>
</evidence>
<protein>
    <submittedName>
        <fullName evidence="1">Uncharacterized protein</fullName>
    </submittedName>
</protein>
<dbReference type="EMBL" id="KL647890">
    <property type="protein sequence ID" value="KEY73231.1"/>
    <property type="molecule type" value="Genomic_DNA"/>
</dbReference>
<keyword evidence="2" id="KW-1185">Reference proteome</keyword>
<organism evidence="1 2">
    <name type="scientific">Stachybotrys chartarum (strain CBS 109288 / IBT 7711)</name>
    <name type="common">Toxic black mold</name>
    <name type="synonym">Stilbospora chartarum</name>
    <dbReference type="NCBI Taxonomy" id="1280523"/>
    <lineage>
        <taxon>Eukaryota</taxon>
        <taxon>Fungi</taxon>
        <taxon>Dikarya</taxon>
        <taxon>Ascomycota</taxon>
        <taxon>Pezizomycotina</taxon>
        <taxon>Sordariomycetes</taxon>
        <taxon>Hypocreomycetidae</taxon>
        <taxon>Hypocreales</taxon>
        <taxon>Stachybotryaceae</taxon>
        <taxon>Stachybotrys</taxon>
    </lineage>
</organism>
<name>A0A084B6Q2_STACB</name>
<evidence type="ECO:0000313" key="1">
    <source>
        <dbReference type="EMBL" id="KEY73231.1"/>
    </source>
</evidence>
<dbReference type="Proteomes" id="UP000028045">
    <property type="component" value="Unassembled WGS sequence"/>
</dbReference>
<accession>A0A084B6Q2</accession>
<sequence length="9" mass="992">MLPSYLIGV</sequence>